<protein>
    <recommendedName>
        <fullName evidence="3">Zn(2)-C6 fungal-type domain-containing protein</fullName>
    </recommendedName>
</protein>
<proteinExistence type="predicted"/>
<reference evidence="4" key="2">
    <citation type="submission" date="2020-03" db="EMBL/GenBank/DDBJ databases">
        <authorList>
            <person name="Fu F.-F."/>
            <person name="Chen J."/>
        </authorList>
    </citation>
    <scope>NUCLEOTIDE SEQUENCE</scope>
    <source>
        <strain evidence="4">Lc1</strain>
    </source>
</reference>
<keyword evidence="5" id="KW-1185">Reference proteome</keyword>
<dbReference type="Proteomes" id="UP000613401">
    <property type="component" value="Unassembled WGS sequence"/>
</dbReference>
<dbReference type="GeneID" id="69019445"/>
<dbReference type="CDD" id="cd12148">
    <property type="entry name" value="fungal_TF_MHR"/>
    <property type="match status" value="1"/>
</dbReference>
<gene>
    <name evidence="4" type="ORF">GCG54_00012325</name>
</gene>
<dbReference type="AlphaFoldDB" id="A0A8H4CDV9"/>
<name>A0A8H4CDV9_COLGL</name>
<dbReference type="PROSITE" id="PS50048">
    <property type="entry name" value="ZN2_CY6_FUNGAL_2"/>
    <property type="match status" value="1"/>
</dbReference>
<comment type="caution">
    <text evidence="4">The sequence shown here is derived from an EMBL/GenBank/DDBJ whole genome shotgun (WGS) entry which is preliminary data.</text>
</comment>
<dbReference type="PROSITE" id="PS00463">
    <property type="entry name" value="ZN2_CY6_FUNGAL_1"/>
    <property type="match status" value="1"/>
</dbReference>
<evidence type="ECO:0000256" key="2">
    <source>
        <dbReference type="SAM" id="MobiDB-lite"/>
    </source>
</evidence>
<dbReference type="SUPFAM" id="SSF57701">
    <property type="entry name" value="Zn2/Cys6 DNA-binding domain"/>
    <property type="match status" value="1"/>
</dbReference>
<dbReference type="InterPro" id="IPR053181">
    <property type="entry name" value="EcdB-like_regulator"/>
</dbReference>
<evidence type="ECO:0000313" key="4">
    <source>
        <dbReference type="EMBL" id="KAF3802079.1"/>
    </source>
</evidence>
<evidence type="ECO:0000313" key="5">
    <source>
        <dbReference type="Proteomes" id="UP000613401"/>
    </source>
</evidence>
<dbReference type="PANTHER" id="PTHR47785">
    <property type="entry name" value="ZN(II)2CYS6 TRANSCRIPTION FACTOR (EUROFUNG)-RELATED-RELATED"/>
    <property type="match status" value="1"/>
</dbReference>
<dbReference type="GO" id="GO:0000981">
    <property type="term" value="F:DNA-binding transcription factor activity, RNA polymerase II-specific"/>
    <property type="evidence" value="ECO:0007669"/>
    <property type="project" value="InterPro"/>
</dbReference>
<dbReference type="Gene3D" id="4.10.240.10">
    <property type="entry name" value="Zn(2)-C6 fungal-type DNA-binding domain"/>
    <property type="match status" value="1"/>
</dbReference>
<feature type="region of interest" description="Disordered" evidence="2">
    <location>
        <begin position="77"/>
        <end position="112"/>
    </location>
</feature>
<dbReference type="RefSeq" id="XP_045261238.1">
    <property type="nucleotide sequence ID" value="XM_045412203.1"/>
</dbReference>
<feature type="domain" description="Zn(2)-C6 fungal-type" evidence="3">
    <location>
        <begin position="12"/>
        <end position="43"/>
    </location>
</feature>
<evidence type="ECO:0000259" key="3">
    <source>
        <dbReference type="PROSITE" id="PS50048"/>
    </source>
</evidence>
<dbReference type="Pfam" id="PF00172">
    <property type="entry name" value="Zn_clus"/>
    <property type="match status" value="1"/>
</dbReference>
<reference evidence="4" key="1">
    <citation type="journal article" date="2020" name="Phytopathology">
        <title>Genome sequence and comparative analysis of Colletotrichum gloeosporioides isolated from Liriodendron leaves.</title>
        <authorList>
            <person name="Fu F.F."/>
            <person name="Hao Z."/>
            <person name="Wang P."/>
            <person name="Lu Y."/>
            <person name="Xue L.J."/>
            <person name="Wei G."/>
            <person name="Tian Y."/>
            <person name="Baishi H."/>
            <person name="Xu H."/>
            <person name="Shi J."/>
            <person name="Cheng T."/>
            <person name="Wang G."/>
            <person name="Yi Y."/>
            <person name="Chen J."/>
        </authorList>
    </citation>
    <scope>NUCLEOTIDE SEQUENCE</scope>
    <source>
        <strain evidence="4">Lc1</strain>
    </source>
</reference>
<dbReference type="CDD" id="cd00067">
    <property type="entry name" value="GAL4"/>
    <property type="match status" value="1"/>
</dbReference>
<dbReference type="EMBL" id="WVTB01000065">
    <property type="protein sequence ID" value="KAF3802079.1"/>
    <property type="molecule type" value="Genomic_DNA"/>
</dbReference>
<dbReference type="GO" id="GO:0008270">
    <property type="term" value="F:zinc ion binding"/>
    <property type="evidence" value="ECO:0007669"/>
    <property type="project" value="InterPro"/>
</dbReference>
<evidence type="ECO:0000256" key="1">
    <source>
        <dbReference type="ARBA" id="ARBA00023242"/>
    </source>
</evidence>
<dbReference type="SMART" id="SM00066">
    <property type="entry name" value="GAL4"/>
    <property type="match status" value="1"/>
</dbReference>
<keyword evidence="1" id="KW-0539">Nucleus</keyword>
<dbReference type="InterPro" id="IPR001138">
    <property type="entry name" value="Zn2Cys6_DnaBD"/>
</dbReference>
<sequence>METQKRKRTAVACHYCRRRKRKCDGRQPVCTLCEEANNSECEYPATEEHKRPISADQTAEILSRLQRIEQSFAHFASLPSTSHPQPDDHYTPNSHTYPPPFQNPSPESAFPSPGYGTLSVDPSLHIPSAAATPVAPPTEPCITAPMAIPMSHSTTTGSLLQSRSAKALLGDYPSDVFLRVESKRALPEPLSLTPIPLSQIVFPEIDAEEASSLVDNFFDLVNPQHPILDRRDFEHIYRDVVGSPLQADLRSVLVLVVLALGHASVDTPDLTRDGWLPGVEMFTPALQVLLGTWFNSFGDTILLPQGLYLAALYYSYLSRPLQAWRLVHMASTSIQHYPIRDIIAEHHLPRSGIDQVIENLPFPRCGNPPDPAMLSWLADLSARRLLNRIHHVMYDTASPTTNSATADAFASVSAELSHQLGAWYDLLPSAIKPDLHTASGSSLSVDEAIMVLRYHAAGDIIFRPFLHQVCGTEGGAVPGEVVVENAKRCLGHCRGYLDVVEYRLKGSCGSLEIVLHSFPVSGEVSALLSSDMGRTLAVILLLTLASLSPVLAEAVPDIDELQIKAITLVEKWAFPGSSIESMLSILRTMRSKYQILY</sequence>
<dbReference type="InterPro" id="IPR036864">
    <property type="entry name" value="Zn2-C6_fun-type_DNA-bd_sf"/>
</dbReference>
<organism evidence="4 5">
    <name type="scientific">Colletotrichum gloeosporioides</name>
    <name type="common">Anthracnose fungus</name>
    <name type="synonym">Glomerella cingulata</name>
    <dbReference type="NCBI Taxonomy" id="474922"/>
    <lineage>
        <taxon>Eukaryota</taxon>
        <taxon>Fungi</taxon>
        <taxon>Dikarya</taxon>
        <taxon>Ascomycota</taxon>
        <taxon>Pezizomycotina</taxon>
        <taxon>Sordariomycetes</taxon>
        <taxon>Hypocreomycetidae</taxon>
        <taxon>Glomerellales</taxon>
        <taxon>Glomerellaceae</taxon>
        <taxon>Colletotrichum</taxon>
        <taxon>Colletotrichum gloeosporioides species complex</taxon>
    </lineage>
</organism>
<accession>A0A8H4CDV9</accession>